<evidence type="ECO:0000256" key="4">
    <source>
        <dbReference type="ARBA" id="ARBA00022692"/>
    </source>
</evidence>
<evidence type="ECO:0000256" key="2">
    <source>
        <dbReference type="ARBA" id="ARBA00007282"/>
    </source>
</evidence>
<feature type="transmembrane region" description="Helical" evidence="9">
    <location>
        <begin position="39"/>
        <end position="56"/>
    </location>
</feature>
<feature type="transmembrane region" description="Helical" evidence="9">
    <location>
        <begin position="303"/>
        <end position="322"/>
    </location>
</feature>
<name>A0A445DJG4_ARAHY</name>
<feature type="transmembrane region" description="Helical" evidence="9">
    <location>
        <begin position="12"/>
        <end position="33"/>
    </location>
</feature>
<evidence type="ECO:0000256" key="8">
    <source>
        <dbReference type="ARBA" id="ARBA00023315"/>
    </source>
</evidence>
<gene>
    <name evidence="11" type="ORF">Ahy_A04g021129</name>
</gene>
<proteinExistence type="inferred from homology"/>
<keyword evidence="3" id="KW-0808">Transferase</keyword>
<evidence type="ECO:0000256" key="5">
    <source>
        <dbReference type="ARBA" id="ARBA00022989"/>
    </source>
</evidence>
<comment type="similarity">
    <text evidence="2">Belongs to the wax synthase family.</text>
</comment>
<feature type="transmembrane region" description="Helical" evidence="9">
    <location>
        <begin position="68"/>
        <end position="85"/>
    </location>
</feature>
<dbReference type="GO" id="GO:0008374">
    <property type="term" value="F:O-acyltransferase activity"/>
    <property type="evidence" value="ECO:0007669"/>
    <property type="project" value="InterPro"/>
</dbReference>
<comment type="caution">
    <text evidence="11">The sequence shown here is derived from an EMBL/GenBank/DDBJ whole genome shotgun (WGS) entry which is preliminary data.</text>
</comment>
<dbReference type="OrthoDB" id="1077582at2759"/>
<keyword evidence="12" id="KW-1185">Reference proteome</keyword>
<reference evidence="11 12" key="1">
    <citation type="submission" date="2019-01" db="EMBL/GenBank/DDBJ databases">
        <title>Sequencing of cultivated peanut Arachis hypogaea provides insights into genome evolution and oil improvement.</title>
        <authorList>
            <person name="Chen X."/>
        </authorList>
    </citation>
    <scope>NUCLEOTIDE SEQUENCE [LARGE SCALE GENOMIC DNA]</scope>
    <source>
        <strain evidence="12">cv. Fuhuasheng</strain>
        <tissue evidence="11">Leaves</tissue>
    </source>
</reference>
<dbReference type="Gramene" id="arahy.Tifrunner.gnm2.ann2.Ah04g056400.1">
    <property type="protein sequence ID" value="arahy.Tifrunner.gnm2.ann2.Ah04g056400.1-CDS"/>
    <property type="gene ID" value="arahy.Tifrunner.gnm2.ann2.Ah04g056400"/>
</dbReference>
<evidence type="ECO:0000256" key="3">
    <source>
        <dbReference type="ARBA" id="ARBA00022679"/>
    </source>
</evidence>
<keyword evidence="6" id="KW-0443">Lipid metabolism</keyword>
<dbReference type="STRING" id="3818.A0A445DJG4"/>
<keyword evidence="8" id="KW-0012">Acyltransferase</keyword>
<dbReference type="InterPro" id="IPR032805">
    <property type="entry name" value="Wax_synthase_dom"/>
</dbReference>
<evidence type="ECO:0000313" key="12">
    <source>
        <dbReference type="Proteomes" id="UP000289738"/>
    </source>
</evidence>
<keyword evidence="4 9" id="KW-0812">Transmembrane</keyword>
<evidence type="ECO:0000256" key="7">
    <source>
        <dbReference type="ARBA" id="ARBA00023136"/>
    </source>
</evidence>
<dbReference type="AlphaFoldDB" id="A0A445DJG4"/>
<accession>A0A445DJG4</accession>
<dbReference type="GO" id="GO:0016020">
    <property type="term" value="C:membrane"/>
    <property type="evidence" value="ECO:0007669"/>
    <property type="project" value="UniProtKB-SubCell"/>
</dbReference>
<dbReference type="PANTHER" id="PTHR31595:SF38">
    <property type="entry name" value="MBOAT (MEMBRANE BOUND O-ACYL TRANSFERASE) FAMILY PROTEIN"/>
    <property type="match status" value="1"/>
</dbReference>
<protein>
    <recommendedName>
        <fullName evidence="10">Wax synthase domain-containing protein</fullName>
    </recommendedName>
</protein>
<comment type="subcellular location">
    <subcellularLocation>
        <location evidence="1">Membrane</location>
        <topology evidence="1">Multi-pass membrane protein</topology>
    </subcellularLocation>
</comment>
<evidence type="ECO:0000259" key="10">
    <source>
        <dbReference type="Pfam" id="PF13813"/>
    </source>
</evidence>
<feature type="domain" description="Wax synthase" evidence="10">
    <location>
        <begin position="181"/>
        <end position="274"/>
    </location>
</feature>
<keyword evidence="7 9" id="KW-0472">Membrane</keyword>
<dbReference type="PANTHER" id="PTHR31595">
    <property type="entry name" value="LONG-CHAIN-ALCOHOL O-FATTY-ACYLTRANSFERASE 3-RELATED"/>
    <property type="match status" value="1"/>
</dbReference>
<feature type="transmembrane region" description="Helical" evidence="9">
    <location>
        <begin position="232"/>
        <end position="253"/>
    </location>
</feature>
<keyword evidence="5 9" id="KW-1133">Transmembrane helix</keyword>
<organism evidence="11 12">
    <name type="scientific">Arachis hypogaea</name>
    <name type="common">Peanut</name>
    <dbReference type="NCBI Taxonomy" id="3818"/>
    <lineage>
        <taxon>Eukaryota</taxon>
        <taxon>Viridiplantae</taxon>
        <taxon>Streptophyta</taxon>
        <taxon>Embryophyta</taxon>
        <taxon>Tracheophyta</taxon>
        <taxon>Spermatophyta</taxon>
        <taxon>Magnoliopsida</taxon>
        <taxon>eudicotyledons</taxon>
        <taxon>Gunneridae</taxon>
        <taxon>Pentapetalae</taxon>
        <taxon>rosids</taxon>
        <taxon>fabids</taxon>
        <taxon>Fabales</taxon>
        <taxon>Fabaceae</taxon>
        <taxon>Papilionoideae</taxon>
        <taxon>50 kb inversion clade</taxon>
        <taxon>dalbergioids sensu lato</taxon>
        <taxon>Dalbergieae</taxon>
        <taxon>Pterocarpus clade</taxon>
        <taxon>Arachis</taxon>
    </lineage>
</organism>
<evidence type="ECO:0000313" key="11">
    <source>
        <dbReference type="EMBL" id="RYR63319.1"/>
    </source>
</evidence>
<evidence type="ECO:0000256" key="1">
    <source>
        <dbReference type="ARBA" id="ARBA00004141"/>
    </source>
</evidence>
<dbReference type="Pfam" id="PF13813">
    <property type="entry name" value="MBOAT_2"/>
    <property type="match status" value="1"/>
</dbReference>
<dbReference type="EMBL" id="SDMP01000004">
    <property type="protein sequence ID" value="RYR63319.1"/>
    <property type="molecule type" value="Genomic_DNA"/>
</dbReference>
<evidence type="ECO:0000256" key="9">
    <source>
        <dbReference type="SAM" id="Phobius"/>
    </source>
</evidence>
<evidence type="ECO:0000256" key="6">
    <source>
        <dbReference type="ARBA" id="ARBA00023098"/>
    </source>
</evidence>
<feature type="transmembrane region" description="Helical" evidence="9">
    <location>
        <begin position="150"/>
        <end position="171"/>
    </location>
</feature>
<dbReference type="InterPro" id="IPR044851">
    <property type="entry name" value="Wax_synthase"/>
</dbReference>
<dbReference type="GO" id="GO:0006629">
    <property type="term" value="P:lipid metabolic process"/>
    <property type="evidence" value="ECO:0007669"/>
    <property type="project" value="UniProtKB-KW"/>
</dbReference>
<sequence>MRHLMEGEALNLIMVWTTAAATVCYCRAIGNFIPKGGSSRFAAIFPAIVILLLLPLRLTSVHLGGPTAFILSWLTTFKLLLFSFGKGPLHHLLPLRQFVPLSLLPIKLQNYPPEIQRPSLNYAFPTAIVALATLIPLYTAKQSLHPKFVLFLYSLHMYIGLEFIFFVFSFFTRKLLGVQLEPQFDQPYLSTSLQDFWGRRWNIVVHKVLQPTVYQPVATASTRLLGRRWAPIPAILATFVVSAAMHELVFYYIKRERRGAWEPWEPSWDAICFFMLHGTCLAIEVAVKKWLRARGSKWRLPGVVSWILTVAFVYETALRLFFPALARCRVYEKATRELNAVMEFGKEVYGVLRFACFHVTRNVE</sequence>
<dbReference type="Proteomes" id="UP000289738">
    <property type="component" value="Chromosome A04"/>
</dbReference>
<feature type="transmembrane region" description="Helical" evidence="9">
    <location>
        <begin position="120"/>
        <end position="138"/>
    </location>
</feature>